<gene>
    <name evidence="3" type="ORF">BT67DRAFT_434646</name>
</gene>
<reference evidence="3" key="1">
    <citation type="journal article" date="2023" name="Mol. Phylogenet. Evol.">
        <title>Genome-scale phylogeny and comparative genomics of the fungal order Sordariales.</title>
        <authorList>
            <person name="Hensen N."/>
            <person name="Bonometti L."/>
            <person name="Westerberg I."/>
            <person name="Brannstrom I.O."/>
            <person name="Guillou S."/>
            <person name="Cros-Aarteil S."/>
            <person name="Calhoun S."/>
            <person name="Haridas S."/>
            <person name="Kuo A."/>
            <person name="Mondo S."/>
            <person name="Pangilinan J."/>
            <person name="Riley R."/>
            <person name="LaButti K."/>
            <person name="Andreopoulos B."/>
            <person name="Lipzen A."/>
            <person name="Chen C."/>
            <person name="Yan M."/>
            <person name="Daum C."/>
            <person name="Ng V."/>
            <person name="Clum A."/>
            <person name="Steindorff A."/>
            <person name="Ohm R.A."/>
            <person name="Martin F."/>
            <person name="Silar P."/>
            <person name="Natvig D.O."/>
            <person name="Lalanne C."/>
            <person name="Gautier V."/>
            <person name="Ament-Velasquez S.L."/>
            <person name="Kruys A."/>
            <person name="Hutchinson M.I."/>
            <person name="Powell A.J."/>
            <person name="Barry K."/>
            <person name="Miller A.N."/>
            <person name="Grigoriev I.V."/>
            <person name="Debuchy R."/>
            <person name="Gladieux P."/>
            <person name="Hiltunen Thoren M."/>
            <person name="Johannesson H."/>
        </authorList>
    </citation>
    <scope>NUCLEOTIDE SEQUENCE</scope>
    <source>
        <strain evidence="3">CBS 123565</strain>
    </source>
</reference>
<feature type="region of interest" description="Disordered" evidence="1">
    <location>
        <begin position="214"/>
        <end position="233"/>
    </location>
</feature>
<organism evidence="3 4">
    <name type="scientific">Trichocladium antarcticum</name>
    <dbReference type="NCBI Taxonomy" id="1450529"/>
    <lineage>
        <taxon>Eukaryota</taxon>
        <taxon>Fungi</taxon>
        <taxon>Dikarya</taxon>
        <taxon>Ascomycota</taxon>
        <taxon>Pezizomycotina</taxon>
        <taxon>Sordariomycetes</taxon>
        <taxon>Sordariomycetidae</taxon>
        <taxon>Sordariales</taxon>
        <taxon>Chaetomiaceae</taxon>
        <taxon>Trichocladium</taxon>
    </lineage>
</organism>
<name>A0AAN6UJ52_9PEZI</name>
<comment type="caution">
    <text evidence="3">The sequence shown here is derived from an EMBL/GenBank/DDBJ whole genome shotgun (WGS) entry which is preliminary data.</text>
</comment>
<dbReference type="Proteomes" id="UP001304895">
    <property type="component" value="Unassembled WGS sequence"/>
</dbReference>
<feature type="region of interest" description="Disordered" evidence="1">
    <location>
        <begin position="1"/>
        <end position="79"/>
    </location>
</feature>
<feature type="domain" description="FAD dependent oxidoreductase" evidence="2">
    <location>
        <begin position="443"/>
        <end position="543"/>
    </location>
</feature>
<dbReference type="AlphaFoldDB" id="A0AAN6UJ52"/>
<reference evidence="3" key="2">
    <citation type="submission" date="2023-05" db="EMBL/GenBank/DDBJ databases">
        <authorList>
            <consortium name="Lawrence Berkeley National Laboratory"/>
            <person name="Steindorff A."/>
            <person name="Hensen N."/>
            <person name="Bonometti L."/>
            <person name="Westerberg I."/>
            <person name="Brannstrom I.O."/>
            <person name="Guillou S."/>
            <person name="Cros-Aarteil S."/>
            <person name="Calhoun S."/>
            <person name="Haridas S."/>
            <person name="Kuo A."/>
            <person name="Mondo S."/>
            <person name="Pangilinan J."/>
            <person name="Riley R."/>
            <person name="Labutti K."/>
            <person name="Andreopoulos B."/>
            <person name="Lipzen A."/>
            <person name="Chen C."/>
            <person name="Yanf M."/>
            <person name="Daum C."/>
            <person name="Ng V."/>
            <person name="Clum A."/>
            <person name="Ohm R."/>
            <person name="Martin F."/>
            <person name="Silar P."/>
            <person name="Natvig D."/>
            <person name="Lalanne C."/>
            <person name="Gautier V."/>
            <person name="Ament-Velasquez S.L."/>
            <person name="Kruys A."/>
            <person name="Hutchinson M.I."/>
            <person name="Powell A.J."/>
            <person name="Barry K."/>
            <person name="Miller A.N."/>
            <person name="Grigoriev I.V."/>
            <person name="Debuchy R."/>
            <person name="Gladieux P."/>
            <person name="Thoren M.H."/>
            <person name="Johannesson H."/>
        </authorList>
    </citation>
    <scope>NUCLEOTIDE SEQUENCE</scope>
    <source>
        <strain evidence="3">CBS 123565</strain>
    </source>
</reference>
<feature type="compositionally biased region" description="Polar residues" evidence="1">
    <location>
        <begin position="17"/>
        <end position="27"/>
    </location>
</feature>
<dbReference type="InterPro" id="IPR006076">
    <property type="entry name" value="FAD-dep_OxRdtase"/>
</dbReference>
<proteinExistence type="predicted"/>
<evidence type="ECO:0000313" key="4">
    <source>
        <dbReference type="Proteomes" id="UP001304895"/>
    </source>
</evidence>
<dbReference type="Pfam" id="PF01266">
    <property type="entry name" value="DAO"/>
    <property type="match status" value="1"/>
</dbReference>
<dbReference type="Gene3D" id="3.30.9.10">
    <property type="entry name" value="D-Amino Acid Oxidase, subunit A, domain 2"/>
    <property type="match status" value="1"/>
</dbReference>
<protein>
    <recommendedName>
        <fullName evidence="2">FAD dependent oxidoreductase domain-containing protein</fullName>
    </recommendedName>
</protein>
<dbReference type="GO" id="GO:0005737">
    <property type="term" value="C:cytoplasm"/>
    <property type="evidence" value="ECO:0007669"/>
    <property type="project" value="TreeGrafter"/>
</dbReference>
<feature type="compositionally biased region" description="Polar residues" evidence="1">
    <location>
        <begin position="69"/>
        <end position="78"/>
    </location>
</feature>
<dbReference type="InterPro" id="IPR036188">
    <property type="entry name" value="FAD/NAD-bd_sf"/>
</dbReference>
<keyword evidence="4" id="KW-1185">Reference proteome</keyword>
<evidence type="ECO:0000256" key="1">
    <source>
        <dbReference type="SAM" id="MobiDB-lite"/>
    </source>
</evidence>
<accession>A0AAN6UJ52</accession>
<dbReference type="Gene3D" id="3.50.50.60">
    <property type="entry name" value="FAD/NAD(P)-binding domain"/>
    <property type="match status" value="1"/>
</dbReference>
<evidence type="ECO:0000313" key="3">
    <source>
        <dbReference type="EMBL" id="KAK4133664.1"/>
    </source>
</evidence>
<dbReference type="PANTHER" id="PTHR13847">
    <property type="entry name" value="SARCOSINE DEHYDROGENASE-RELATED"/>
    <property type="match status" value="1"/>
</dbReference>
<feature type="compositionally biased region" description="Basic and acidic residues" evidence="1">
    <location>
        <begin position="1"/>
        <end position="16"/>
    </location>
</feature>
<sequence length="585" mass="63785">MAESAENKKRETKVHLDSTSLITSRSVTRGDTDLAEKIQAGDSTESIPYSTRARRRPPPTIPQTDHHPSTTPNKTTATRVPASMDRAAQNNEGGANGADGATTPGITWEQVENRTEMLILRVVALLLYCVDHPHSQWGTPASWAEYHDFLPGLFRVLDFVRRTRRWAADHDGEAAMDAALAGGGLRPADLWEVLLRMEQGFSVVERALDPRKATRPSVSSCIPPSVAAPRPQPSLATGHAVDGCGVPDEVFDGLRGAVGIETAHLPLKVGNLSHQGVLGRDKVFNLGPVSVGHHRPQKVRTELLEQRLQKKLVHCRKLAHLRADLASLGLPGAIRTVGALCMVSRFRVKSTRAGGVFETTEWSLGTEDGKVIDLLEDGGPFRGMTGAAALDELEEGEARLRRPRPRRPGAAWRGMSLVLGCWGCVWRGGWGSRHAGDVIMGGGLVRASDDGLLEFGETDDTTVNEGISEYLRETTPRYFGSGWGEDHPEGRVRSEWAGIMGFSPDGFPFVGEVPGEDGLWTACSSQGHGMVLCWMCANALVEMMEGRDGEELQEWFPHVFRITEKRLALRFQGRLDTGLEPDGAK</sequence>
<dbReference type="PANTHER" id="PTHR13847:SF284">
    <property type="entry name" value="FAD DEPENDENT OXIDOREDUCTASE DOMAIN-CONTAINING PROTEIN"/>
    <property type="match status" value="1"/>
</dbReference>
<evidence type="ECO:0000259" key="2">
    <source>
        <dbReference type="Pfam" id="PF01266"/>
    </source>
</evidence>
<dbReference type="EMBL" id="MU853411">
    <property type="protein sequence ID" value="KAK4133664.1"/>
    <property type="molecule type" value="Genomic_DNA"/>
</dbReference>